<reference evidence="1 2" key="1">
    <citation type="submission" date="2013-02" db="EMBL/GenBank/DDBJ databases">
        <title>The complete genome sequence of Corynebacterium vitaeruminis DSM 20294.</title>
        <authorList>
            <person name="Ruckert C."/>
            <person name="Albersmeier A."/>
            <person name="Kalinowski J."/>
        </authorList>
    </citation>
    <scope>NUCLEOTIDE SEQUENCE [LARGE SCALE GENOMIC DNA]</scope>
    <source>
        <strain evidence="2">ATCC 10234</strain>
    </source>
</reference>
<dbReference type="Proteomes" id="UP000019222">
    <property type="component" value="Chromosome"/>
</dbReference>
<keyword evidence="2" id="KW-1185">Reference proteome</keyword>
<dbReference type="STRING" id="1224164.B843_09975"/>
<dbReference type="EMBL" id="CP004353">
    <property type="protein sequence ID" value="AHI23380.1"/>
    <property type="molecule type" value="Genomic_DNA"/>
</dbReference>
<dbReference type="AlphaFoldDB" id="W5Y3H0"/>
<organism evidence="1 2">
    <name type="scientific">Corynebacterium vitaeruminis DSM 20294</name>
    <dbReference type="NCBI Taxonomy" id="1224164"/>
    <lineage>
        <taxon>Bacteria</taxon>
        <taxon>Bacillati</taxon>
        <taxon>Actinomycetota</taxon>
        <taxon>Actinomycetes</taxon>
        <taxon>Mycobacteriales</taxon>
        <taxon>Corynebacteriaceae</taxon>
        <taxon>Corynebacterium</taxon>
    </lineage>
</organism>
<evidence type="ECO:0000313" key="2">
    <source>
        <dbReference type="Proteomes" id="UP000019222"/>
    </source>
</evidence>
<dbReference type="KEGG" id="cvt:B843_09975"/>
<gene>
    <name evidence="1" type="ORF">B843_09975</name>
</gene>
<proteinExistence type="predicted"/>
<protein>
    <submittedName>
        <fullName evidence="1">Uncharacterized protein</fullName>
    </submittedName>
</protein>
<dbReference type="PATRIC" id="fig|1224164.3.peg.2016"/>
<dbReference type="RefSeq" id="WP_051483492.1">
    <property type="nucleotide sequence ID" value="NZ_CP004353.1"/>
</dbReference>
<accession>W5Y3H0</accession>
<evidence type="ECO:0000313" key="1">
    <source>
        <dbReference type="EMBL" id="AHI23380.1"/>
    </source>
</evidence>
<dbReference type="HOGENOM" id="CLU_2698402_0_0_11"/>
<name>W5Y3H0_9CORY</name>
<sequence>MTTSPNRIRAIHQSLVDRLSTLSPGSSFIALVRGAQGSGKTQVIRDITANLTGWNVASASATPSSSRSFCGAG</sequence>